<organism evidence="1 2">
    <name type="scientific">Trichomonas vaginalis (strain ATCC PRA-98 / G3)</name>
    <dbReference type="NCBI Taxonomy" id="412133"/>
    <lineage>
        <taxon>Eukaryota</taxon>
        <taxon>Metamonada</taxon>
        <taxon>Parabasalia</taxon>
        <taxon>Trichomonadida</taxon>
        <taxon>Trichomonadidae</taxon>
        <taxon>Trichomonas</taxon>
    </lineage>
</organism>
<evidence type="ECO:0000313" key="2">
    <source>
        <dbReference type="Proteomes" id="UP000001542"/>
    </source>
</evidence>
<dbReference type="RefSeq" id="XP_001302369.1">
    <property type="nucleotide sequence ID" value="XM_001302368.1"/>
</dbReference>
<reference evidence="1" key="1">
    <citation type="submission" date="2006-10" db="EMBL/GenBank/DDBJ databases">
        <authorList>
            <person name="Amadeo P."/>
            <person name="Zhao Q."/>
            <person name="Wortman J."/>
            <person name="Fraser-Liggett C."/>
            <person name="Carlton J."/>
        </authorList>
    </citation>
    <scope>NUCLEOTIDE SEQUENCE</scope>
    <source>
        <strain evidence="1">G3</strain>
    </source>
</reference>
<evidence type="ECO:0000313" key="1">
    <source>
        <dbReference type="EMBL" id="EAX89439.1"/>
    </source>
</evidence>
<keyword evidence="2" id="KW-1185">Reference proteome</keyword>
<dbReference type="OrthoDB" id="27962at2759"/>
<dbReference type="EMBL" id="DS114200">
    <property type="protein sequence ID" value="EAX89439.1"/>
    <property type="molecule type" value="Genomic_DNA"/>
</dbReference>
<dbReference type="InParanoid" id="A2G083"/>
<reference evidence="1" key="2">
    <citation type="journal article" date="2007" name="Science">
        <title>Draft genome sequence of the sexually transmitted pathogen Trichomonas vaginalis.</title>
        <authorList>
            <person name="Carlton J.M."/>
            <person name="Hirt R.P."/>
            <person name="Silva J.C."/>
            <person name="Delcher A.L."/>
            <person name="Schatz M."/>
            <person name="Zhao Q."/>
            <person name="Wortman J.R."/>
            <person name="Bidwell S.L."/>
            <person name="Alsmark U.C.M."/>
            <person name="Besteiro S."/>
            <person name="Sicheritz-Ponten T."/>
            <person name="Noel C.J."/>
            <person name="Dacks J.B."/>
            <person name="Foster P.G."/>
            <person name="Simillion C."/>
            <person name="Van de Peer Y."/>
            <person name="Miranda-Saavedra D."/>
            <person name="Barton G.J."/>
            <person name="Westrop G.D."/>
            <person name="Mueller S."/>
            <person name="Dessi D."/>
            <person name="Fiori P.L."/>
            <person name="Ren Q."/>
            <person name="Paulsen I."/>
            <person name="Zhang H."/>
            <person name="Bastida-Corcuera F.D."/>
            <person name="Simoes-Barbosa A."/>
            <person name="Brown M.T."/>
            <person name="Hayes R.D."/>
            <person name="Mukherjee M."/>
            <person name="Okumura C.Y."/>
            <person name="Schneider R."/>
            <person name="Smith A.J."/>
            <person name="Vanacova S."/>
            <person name="Villalvazo M."/>
            <person name="Haas B.J."/>
            <person name="Pertea M."/>
            <person name="Feldblyum T.V."/>
            <person name="Utterback T.R."/>
            <person name="Shu C.L."/>
            <person name="Osoegawa K."/>
            <person name="de Jong P.J."/>
            <person name="Hrdy I."/>
            <person name="Horvathova L."/>
            <person name="Zubacova Z."/>
            <person name="Dolezal P."/>
            <person name="Malik S.B."/>
            <person name="Logsdon J.M. Jr."/>
            <person name="Henze K."/>
            <person name="Gupta A."/>
            <person name="Wang C.C."/>
            <person name="Dunne R.L."/>
            <person name="Upcroft J.A."/>
            <person name="Upcroft P."/>
            <person name="White O."/>
            <person name="Salzberg S.L."/>
            <person name="Tang P."/>
            <person name="Chiu C.-H."/>
            <person name="Lee Y.-S."/>
            <person name="Embley T.M."/>
            <person name="Coombs G.H."/>
            <person name="Mottram J.C."/>
            <person name="Tachezy J."/>
            <person name="Fraser-Liggett C.M."/>
            <person name="Johnson P.J."/>
        </authorList>
    </citation>
    <scope>NUCLEOTIDE SEQUENCE [LARGE SCALE GENOMIC DNA]</scope>
    <source>
        <strain evidence="1">G3</strain>
    </source>
</reference>
<dbReference type="KEGG" id="tva:4747110"/>
<dbReference type="VEuPathDB" id="TrichDB:TVAG_327810"/>
<accession>A2G083</accession>
<dbReference type="AlphaFoldDB" id="A2G083"/>
<proteinExistence type="predicted"/>
<sequence length="954" mass="107598">MHITELPLAVPIFVLPAGVVTESELEVINKLNEKTTTIETKNAHDFNEFCLKRKLKHGDSFEAQFVPFNNLDEFLQYFNIFNLSGRFSFQDCYTVVVLIDFTVNLDVSRVQQNFEQIFQNAKFSKRIVYFLYNCPADELVEIPRFYQLLQSFNLSTSTQTITNFVKPHVIDSIMMTDRFVNYAGKKKFAHAYESDTPNAFRIVSHDPNMVIKSIEQFPKASDGSPEMVAAICELHALVDEKYRGLIKPLSKSMLELSPWSLNESDSQAFCSFSAACGAYLKFNKFTKAVDCALHAMKMEQKVMTDKYILSIIANHISDDMEYRSWCFIKILEATNNFHKAALVSYRVGQAFKKHEPIQGQIKKWIDFMIESIRIFHSRNAMGIELKTLFSGILSEILESGLPISLYQSNKLFIEIFALQGPLLPPNTQRDLNSFLLTASNNDTNYSYKFPFSIIQAEAIPPQASIQLPKTMSSVFIYNAVSKSNQNLVIPVGYPQRIAAKIRNPYKIPIKISYLVSHVDGLQCERHNADFKALCDTDVICNVTPLVEGSFTIDSLMVCMYDIPTMVKLPQPITFKSVANAPTFTVRTDLPNNKTIEAYDGESLTFHVWVLNTSSRTEISQAQLQFRPDVIHTVTCSAHDMFIEPFDERSFTITFVANTGMKNLSFSVVCTTSSNVTSILSIDRPINVVPAITIYSIYPLPLVPEVPLTPQSNIVFLAVELLNSSSEALNVNCSFDRSAGEFPGGFIGSEKLIGAIAGNGNNYVFLLAAARDELMKCIETFNDAQRAAALRSHVETVTNKKLTSNEFKVIRKQAAVGSFFEKHLSVEWNSANGRNGKVDMRLLQPEKSVIDLIEAENVTVSLKVLNSYGHEIQPDKVPVNSDIMIIVTTSKECNSCSIMMFNEPNVVWEDSLTQELNSSEFKFKLYFIEQNTYNFTVRYTVDGRELKSPFTVTAL</sequence>
<dbReference type="Proteomes" id="UP000001542">
    <property type="component" value="Unassembled WGS sequence"/>
</dbReference>
<protein>
    <submittedName>
        <fullName evidence="1">Uncharacterized protein</fullName>
    </submittedName>
</protein>
<gene>
    <name evidence="1" type="ORF">TVAG_327810</name>
</gene>
<dbReference type="VEuPathDB" id="TrichDB:TVAGG3_0044270"/>
<name>A2G083_TRIV3</name>